<sequence length="137" mass="15861">MWKIGFILYSIPFLAYADPFYAENDHKNSRENIALAEGQSNEKKQQEISACLADTQLNKLSLPTPFSELRLIGIIKNQEIFTALFIDKQNHITAIKEKQILINEDIQFEKIDLKKIDYIDWKNSSDCDNPIRITISI</sequence>
<evidence type="ECO:0000313" key="3">
    <source>
        <dbReference type="Proteomes" id="UP000732858"/>
    </source>
</evidence>
<evidence type="ECO:0000313" key="4">
    <source>
        <dbReference type="Proteomes" id="UP001196379"/>
    </source>
</evidence>
<dbReference type="OrthoDB" id="5690836at2"/>
<reference evidence="2 4" key="1">
    <citation type="journal article" date="2021" name="Mol. Ecol.">
        <title>Polar bear-adapted Ursidibacter maritimus are remarkably conserved after generations in captivity.</title>
        <authorList>
            <person name="Espinosa-Gongora C."/>
            <person name="Hansen M.J."/>
            <person name="Bertelsen M.F."/>
            <person name="Bojesen A.M."/>
        </authorList>
    </citation>
    <scope>NUCLEOTIDE SEQUENCE</scope>
    <source>
        <strain evidence="2">Pb43105x</strain>
        <strain evidence="1 4">Pb43106</strain>
    </source>
</reference>
<dbReference type="Proteomes" id="UP000732858">
    <property type="component" value="Unassembled WGS sequence"/>
</dbReference>
<evidence type="ECO:0000313" key="2">
    <source>
        <dbReference type="EMBL" id="MBV6545826.1"/>
    </source>
</evidence>
<proteinExistence type="predicted"/>
<keyword evidence="4" id="KW-1185">Reference proteome</keyword>
<dbReference type="Proteomes" id="UP001196379">
    <property type="component" value="Unassembled WGS sequence"/>
</dbReference>
<organism evidence="2 3">
    <name type="scientific">Ursidibacter maritimus</name>
    <dbReference type="NCBI Taxonomy" id="1331689"/>
    <lineage>
        <taxon>Bacteria</taxon>
        <taxon>Pseudomonadati</taxon>
        <taxon>Pseudomonadota</taxon>
        <taxon>Gammaproteobacteria</taxon>
        <taxon>Pasteurellales</taxon>
        <taxon>Pasteurellaceae</taxon>
        <taxon>Ursidibacter</taxon>
    </lineage>
</organism>
<evidence type="ECO:0000313" key="1">
    <source>
        <dbReference type="EMBL" id="MBV6530750.1"/>
    </source>
</evidence>
<comment type="caution">
    <text evidence="2">The sequence shown here is derived from an EMBL/GenBank/DDBJ whole genome shotgun (WGS) entry which is preliminary data.</text>
</comment>
<name>A0A949T046_9PAST</name>
<dbReference type="AlphaFoldDB" id="A0A949T046"/>
<evidence type="ECO:0008006" key="5">
    <source>
        <dbReference type="Google" id="ProtNLM"/>
    </source>
</evidence>
<dbReference type="EMBL" id="JABUMC010000001">
    <property type="protein sequence ID" value="MBV6545826.1"/>
    <property type="molecule type" value="Genomic_DNA"/>
</dbReference>
<dbReference type="GeneID" id="65548668"/>
<dbReference type="RefSeq" id="WP_157402832.1">
    <property type="nucleotide sequence ID" value="NZ_JABULY010000001.1"/>
</dbReference>
<gene>
    <name evidence="1" type="ORF">HT657_01095</name>
    <name evidence="2" type="ORF">HT672_00695</name>
</gene>
<dbReference type="EMBL" id="JABULY010000001">
    <property type="protein sequence ID" value="MBV6530750.1"/>
    <property type="molecule type" value="Genomic_DNA"/>
</dbReference>
<protein>
    <recommendedName>
        <fullName evidence="5">Pilus assembly protein PilP</fullName>
    </recommendedName>
</protein>
<accession>A0A949T046</accession>